<feature type="compositionally biased region" description="Polar residues" evidence="1">
    <location>
        <begin position="76"/>
        <end position="86"/>
    </location>
</feature>
<proteinExistence type="predicted"/>
<accession>A0ABN6EUQ2</accession>
<reference evidence="2" key="1">
    <citation type="journal article" date="2022" name="Arch. Microbiol.">
        <title>Pseudodesulfovibrio sediminis sp. nov., a mesophilic and neutrophilic sulfate-reducing bacterium isolated from sediment of a brackish lake.</title>
        <authorList>
            <person name="Takahashi A."/>
            <person name="Kojima H."/>
            <person name="Watanabe M."/>
            <person name="Fukui M."/>
        </authorList>
    </citation>
    <scope>NUCLEOTIDE SEQUENCE</scope>
    <source>
        <strain evidence="2">SF6</strain>
    </source>
</reference>
<dbReference type="EMBL" id="AP024485">
    <property type="protein sequence ID" value="BCS88866.1"/>
    <property type="molecule type" value="Genomic_DNA"/>
</dbReference>
<feature type="region of interest" description="Disordered" evidence="1">
    <location>
        <begin position="46"/>
        <end position="86"/>
    </location>
</feature>
<dbReference type="Proteomes" id="UP001053296">
    <property type="component" value="Chromosome"/>
</dbReference>
<keyword evidence="3" id="KW-1185">Reference proteome</keyword>
<organism evidence="2 3">
    <name type="scientific">Pseudodesulfovibrio sediminis</name>
    <dbReference type="NCBI Taxonomy" id="2810563"/>
    <lineage>
        <taxon>Bacteria</taxon>
        <taxon>Pseudomonadati</taxon>
        <taxon>Thermodesulfobacteriota</taxon>
        <taxon>Desulfovibrionia</taxon>
        <taxon>Desulfovibrionales</taxon>
        <taxon>Desulfovibrionaceae</taxon>
    </lineage>
</organism>
<gene>
    <name evidence="2" type="ORF">PSDVSF_21080</name>
</gene>
<name>A0ABN6EUQ2_9BACT</name>
<evidence type="ECO:0000256" key="1">
    <source>
        <dbReference type="SAM" id="MobiDB-lite"/>
    </source>
</evidence>
<sequence>MGMNQQTAQMFQQGLGFVQDLQEMSGGMTTDKAKASAQAGLVEVQARSDAWDSQQDAAGKAQEIREAREQERGKENTSWGGANLTMSGSKKLIRDARRIKDRQAEEDALFDGDLEAETLLEQGQQRANALRINSGGAPERSILSLGSKIYGARS</sequence>
<feature type="compositionally biased region" description="Basic and acidic residues" evidence="1">
    <location>
        <begin position="62"/>
        <end position="75"/>
    </location>
</feature>
<evidence type="ECO:0000313" key="3">
    <source>
        <dbReference type="Proteomes" id="UP001053296"/>
    </source>
</evidence>
<evidence type="ECO:0000313" key="2">
    <source>
        <dbReference type="EMBL" id="BCS88866.1"/>
    </source>
</evidence>
<dbReference type="RefSeq" id="WP_229590863.1">
    <property type="nucleotide sequence ID" value="NZ_AP024485.1"/>
</dbReference>
<protein>
    <submittedName>
        <fullName evidence="2">Uncharacterized protein</fullName>
    </submittedName>
</protein>